<keyword evidence="1" id="KW-1133">Transmembrane helix</keyword>
<accession>A0ABV8K1E6</accession>
<dbReference type="SUPFAM" id="SSF55961">
    <property type="entry name" value="Bet v1-like"/>
    <property type="match status" value="1"/>
</dbReference>
<feature type="transmembrane region" description="Helical" evidence="1">
    <location>
        <begin position="115"/>
        <end position="136"/>
    </location>
</feature>
<proteinExistence type="predicted"/>
<dbReference type="RefSeq" id="WP_377718615.1">
    <property type="nucleotide sequence ID" value="NZ_JBHSAM010000020.1"/>
</dbReference>
<evidence type="ECO:0000313" key="3">
    <source>
        <dbReference type="Proteomes" id="UP001595715"/>
    </source>
</evidence>
<reference evidence="3" key="1">
    <citation type="journal article" date="2019" name="Int. J. Syst. Evol. Microbiol.">
        <title>The Global Catalogue of Microorganisms (GCM) 10K type strain sequencing project: providing services to taxonomists for standard genome sequencing and annotation.</title>
        <authorList>
            <consortium name="The Broad Institute Genomics Platform"/>
            <consortium name="The Broad Institute Genome Sequencing Center for Infectious Disease"/>
            <person name="Wu L."/>
            <person name="Ma J."/>
        </authorList>
    </citation>
    <scope>NUCLEOTIDE SEQUENCE [LARGE SCALE GENOMIC DNA]</scope>
    <source>
        <strain evidence="3">IBRC-M 10987</strain>
    </source>
</reference>
<organism evidence="2 3">
    <name type="scientific">Paenibacillus xanthanilyticus</name>
    <dbReference type="NCBI Taxonomy" id="1783531"/>
    <lineage>
        <taxon>Bacteria</taxon>
        <taxon>Bacillati</taxon>
        <taxon>Bacillota</taxon>
        <taxon>Bacilli</taxon>
        <taxon>Bacillales</taxon>
        <taxon>Paenibacillaceae</taxon>
        <taxon>Paenibacillus</taxon>
    </lineage>
</organism>
<gene>
    <name evidence="2" type="ORF">ACFOZ8_09785</name>
</gene>
<sequence length="152" mass="17273">MKFTMESRLPCAPELMWDRVADTATFRLVSAPLMAFLSLDPGGFPKRWTAGGTYALSMRLFGRLPLGRHEITVLDIDPSARRLSTSERGMLIKSWKHTMQVKTDGSEGTLFRDELVVRSGVATPLIVAGAYFFFVYRHWRMGRLVRDGRLFT</sequence>
<evidence type="ECO:0008006" key="4">
    <source>
        <dbReference type="Google" id="ProtNLM"/>
    </source>
</evidence>
<evidence type="ECO:0000256" key="1">
    <source>
        <dbReference type="SAM" id="Phobius"/>
    </source>
</evidence>
<name>A0ABV8K1E6_9BACL</name>
<comment type="caution">
    <text evidence="2">The sequence shown here is derived from an EMBL/GenBank/DDBJ whole genome shotgun (WGS) entry which is preliminary data.</text>
</comment>
<dbReference type="Proteomes" id="UP001595715">
    <property type="component" value="Unassembled WGS sequence"/>
</dbReference>
<keyword evidence="1" id="KW-0812">Transmembrane</keyword>
<dbReference type="Gene3D" id="3.30.530.20">
    <property type="match status" value="1"/>
</dbReference>
<dbReference type="InterPro" id="IPR023393">
    <property type="entry name" value="START-like_dom_sf"/>
</dbReference>
<keyword evidence="3" id="KW-1185">Reference proteome</keyword>
<evidence type="ECO:0000313" key="2">
    <source>
        <dbReference type="EMBL" id="MFC4099951.1"/>
    </source>
</evidence>
<keyword evidence="1" id="KW-0472">Membrane</keyword>
<protein>
    <recommendedName>
        <fullName evidence="4">SRPBCC family protein</fullName>
    </recommendedName>
</protein>
<dbReference type="EMBL" id="JBHSAM010000020">
    <property type="protein sequence ID" value="MFC4099951.1"/>
    <property type="molecule type" value="Genomic_DNA"/>
</dbReference>